<sequence>MSGLDTTIVGHRPPSIPNANPIQQWLRGMKLEVALKIEEEVEKHWNAGFLAVAECLEWVANIVPIPKKNGKPKDNFPLPHINMPVDNTAQHSYSFTDEFFRYTQIWMSLEDKEKITFITTRETFYYKDMPFRLKNVGVTYQRAMVTLFHHMMHKKSEVYMDGMIAKSRMPDQHYEFRLNSTKCTFGVKTKKLLGFIVNESEIEVNPDKVKAIQDMTAPKQKLM</sequence>
<comment type="caution">
    <text evidence="1">The sequence shown here is derived from an EMBL/GenBank/DDBJ whole genome shotgun (WGS) entry which is preliminary data.</text>
</comment>
<reference evidence="1" key="1">
    <citation type="submission" date="2018-05" db="EMBL/GenBank/DDBJ databases">
        <title>Draft genome of Mucuna pruriens seed.</title>
        <authorList>
            <person name="Nnadi N.E."/>
            <person name="Vos R."/>
            <person name="Hasami M.H."/>
            <person name="Devisetty U.K."/>
            <person name="Aguiy J.C."/>
        </authorList>
    </citation>
    <scope>NUCLEOTIDE SEQUENCE [LARGE SCALE GENOMIC DNA]</scope>
    <source>
        <strain evidence="1">JCA_2017</strain>
    </source>
</reference>
<dbReference type="EMBL" id="QJKJ01001748">
    <property type="protein sequence ID" value="RDY06112.1"/>
    <property type="molecule type" value="Genomic_DNA"/>
</dbReference>
<evidence type="ECO:0000313" key="2">
    <source>
        <dbReference type="Proteomes" id="UP000257109"/>
    </source>
</evidence>
<dbReference type="Proteomes" id="UP000257109">
    <property type="component" value="Unassembled WGS sequence"/>
</dbReference>
<accession>A0A371HTK3</accession>
<dbReference type="Gene3D" id="3.30.70.270">
    <property type="match status" value="1"/>
</dbReference>
<dbReference type="InterPro" id="IPR043502">
    <property type="entry name" value="DNA/RNA_pol_sf"/>
</dbReference>
<protein>
    <submittedName>
        <fullName evidence="1">Retrovirus-related Pol polyprotein from transposon gypsy</fullName>
    </submittedName>
</protein>
<organism evidence="1 2">
    <name type="scientific">Mucuna pruriens</name>
    <name type="common">Velvet bean</name>
    <name type="synonym">Dolichos pruriens</name>
    <dbReference type="NCBI Taxonomy" id="157652"/>
    <lineage>
        <taxon>Eukaryota</taxon>
        <taxon>Viridiplantae</taxon>
        <taxon>Streptophyta</taxon>
        <taxon>Embryophyta</taxon>
        <taxon>Tracheophyta</taxon>
        <taxon>Spermatophyta</taxon>
        <taxon>Magnoliopsida</taxon>
        <taxon>eudicotyledons</taxon>
        <taxon>Gunneridae</taxon>
        <taxon>Pentapetalae</taxon>
        <taxon>rosids</taxon>
        <taxon>fabids</taxon>
        <taxon>Fabales</taxon>
        <taxon>Fabaceae</taxon>
        <taxon>Papilionoideae</taxon>
        <taxon>50 kb inversion clade</taxon>
        <taxon>NPAAA clade</taxon>
        <taxon>indigoferoid/millettioid clade</taxon>
        <taxon>Phaseoleae</taxon>
        <taxon>Mucuna</taxon>
    </lineage>
</organism>
<dbReference type="InterPro" id="IPR053134">
    <property type="entry name" value="RNA-dir_DNA_polymerase"/>
</dbReference>
<dbReference type="CDD" id="cd01647">
    <property type="entry name" value="RT_LTR"/>
    <property type="match status" value="1"/>
</dbReference>
<dbReference type="InterPro" id="IPR043128">
    <property type="entry name" value="Rev_trsase/Diguanyl_cyclase"/>
</dbReference>
<name>A0A371HTK3_MUCPR</name>
<evidence type="ECO:0000313" key="1">
    <source>
        <dbReference type="EMBL" id="RDY06112.1"/>
    </source>
</evidence>
<dbReference type="AlphaFoldDB" id="A0A371HTK3"/>
<keyword evidence="2" id="KW-1185">Reference proteome</keyword>
<dbReference type="OrthoDB" id="101614at2759"/>
<proteinExistence type="predicted"/>
<dbReference type="SUPFAM" id="SSF56672">
    <property type="entry name" value="DNA/RNA polymerases"/>
    <property type="match status" value="1"/>
</dbReference>
<dbReference type="PANTHER" id="PTHR24559">
    <property type="entry name" value="TRANSPOSON TY3-I GAG-POL POLYPROTEIN"/>
    <property type="match status" value="1"/>
</dbReference>
<gene>
    <name evidence="1" type="primary">pol</name>
    <name evidence="1" type="ORF">CR513_09941</name>
</gene>
<feature type="non-terminal residue" evidence="1">
    <location>
        <position position="1"/>
    </location>
</feature>
<dbReference type="PANTHER" id="PTHR24559:SF457">
    <property type="entry name" value="RNA-DIRECTED DNA POLYMERASE HOMOLOG"/>
    <property type="match status" value="1"/>
</dbReference>